<dbReference type="EMBL" id="CP001899">
    <property type="protein sequence ID" value="ADC64716.1"/>
    <property type="molecule type" value="Genomic_DNA"/>
</dbReference>
<reference evidence="2" key="1">
    <citation type="submission" date="2010-02" db="EMBL/GenBank/DDBJ databases">
        <title>Complete sequence of Ferroglobus placidus DSM 10642.</title>
        <authorList>
            <consortium name="US DOE Joint Genome Institute"/>
            <person name="Lucas S."/>
            <person name="Copeland A."/>
            <person name="Lapidus A."/>
            <person name="Cheng J.-F."/>
            <person name="Bruce D."/>
            <person name="Goodwin L."/>
            <person name="Pitluck S."/>
            <person name="Saunders E."/>
            <person name="Brettin T."/>
            <person name="Detter J.C."/>
            <person name="Han C."/>
            <person name="Tapia R."/>
            <person name="Larimer F."/>
            <person name="Land M."/>
            <person name="Hauser L."/>
            <person name="Kyrpides N."/>
            <person name="Ivanova N."/>
            <person name="Holmes D."/>
            <person name="Lovley D."/>
            <person name="Kyrpides N."/>
            <person name="Anderson I.J."/>
            <person name="Woyke T."/>
        </authorList>
    </citation>
    <scope>NUCLEOTIDE SEQUENCE [LARGE SCALE GENOMIC DNA]</scope>
    <source>
        <strain evidence="2">DSM 10642 / AEDII12DO</strain>
    </source>
</reference>
<dbReference type="Proteomes" id="UP000002613">
    <property type="component" value="Chromosome"/>
</dbReference>
<dbReference type="KEGG" id="fpl:Ferp_0543"/>
<reference evidence="1 2" key="2">
    <citation type="journal article" date="2011" name="Stand. Genomic Sci.">
        <title>Complete genome sequence of Ferroglobus placidus AEDII12DO.</title>
        <authorList>
            <person name="Anderson I."/>
            <person name="Risso C."/>
            <person name="Holmes D."/>
            <person name="Lucas S."/>
            <person name="Copeland A."/>
            <person name="Lapidus A."/>
            <person name="Cheng J.F."/>
            <person name="Bruce D."/>
            <person name="Goodwin L."/>
            <person name="Pitluck S."/>
            <person name="Saunders E."/>
            <person name="Brettin T."/>
            <person name="Detter J.C."/>
            <person name="Han C."/>
            <person name="Tapia R."/>
            <person name="Larimer F."/>
            <person name="Land M."/>
            <person name="Hauser L."/>
            <person name="Woyke T."/>
            <person name="Lovley D."/>
            <person name="Kyrpides N."/>
            <person name="Ivanova N."/>
        </authorList>
    </citation>
    <scope>NUCLEOTIDE SEQUENCE [LARGE SCALE GENOMIC DNA]</scope>
    <source>
        <strain evidence="2">DSM 10642 / AEDII12DO</strain>
    </source>
</reference>
<gene>
    <name evidence="1" type="ordered locus">Ferp_0543</name>
</gene>
<accession>D3S383</accession>
<organism evidence="1 2">
    <name type="scientific">Ferroglobus placidus (strain DSM 10642 / AEDII12DO)</name>
    <dbReference type="NCBI Taxonomy" id="589924"/>
    <lineage>
        <taxon>Archaea</taxon>
        <taxon>Methanobacteriati</taxon>
        <taxon>Methanobacteriota</taxon>
        <taxon>Archaeoglobi</taxon>
        <taxon>Archaeoglobales</taxon>
        <taxon>Archaeoglobaceae</taxon>
        <taxon>Ferroglobus</taxon>
    </lineage>
</organism>
<protein>
    <submittedName>
        <fullName evidence="1">Uncharacterized protein</fullName>
    </submittedName>
</protein>
<evidence type="ECO:0000313" key="1">
    <source>
        <dbReference type="EMBL" id="ADC64716.1"/>
    </source>
</evidence>
<sequence length="38" mass="4359">MSLSIKVVLGDFLDENWKLDLDLSGADEEIRKIIRIRG</sequence>
<dbReference type="PaxDb" id="589924-Ferp_0543"/>
<dbReference type="STRING" id="589924.Ferp_0543"/>
<dbReference type="AlphaFoldDB" id="D3S383"/>
<evidence type="ECO:0000313" key="2">
    <source>
        <dbReference type="Proteomes" id="UP000002613"/>
    </source>
</evidence>
<dbReference type="HOGENOM" id="CLU_3322798_0_0_2"/>
<keyword evidence="2" id="KW-1185">Reference proteome</keyword>
<proteinExistence type="predicted"/>
<name>D3S383_FERPA</name>